<dbReference type="InterPro" id="IPR015422">
    <property type="entry name" value="PyrdxlP-dep_Trfase_small"/>
</dbReference>
<evidence type="ECO:0000313" key="7">
    <source>
        <dbReference type="EMBL" id="QNN58074.1"/>
    </source>
</evidence>
<dbReference type="Pfam" id="PF01053">
    <property type="entry name" value="Cys_Met_Meta_PP"/>
    <property type="match status" value="1"/>
</dbReference>
<evidence type="ECO:0000256" key="4">
    <source>
        <dbReference type="ARBA" id="ARBA00022898"/>
    </source>
</evidence>
<dbReference type="PANTHER" id="PTHR43797">
    <property type="entry name" value="HOMOCYSTEINE/CYSTEINE SYNTHASE"/>
    <property type="match status" value="1"/>
</dbReference>
<evidence type="ECO:0000256" key="3">
    <source>
        <dbReference type="ARBA" id="ARBA00022679"/>
    </source>
</evidence>
<dbReference type="Gene3D" id="3.90.1150.10">
    <property type="entry name" value="Aspartate Aminotransferase, domain 1"/>
    <property type="match status" value="1"/>
</dbReference>
<evidence type="ECO:0000256" key="1">
    <source>
        <dbReference type="ARBA" id="ARBA00001933"/>
    </source>
</evidence>
<evidence type="ECO:0000256" key="6">
    <source>
        <dbReference type="RuleBase" id="RU362118"/>
    </source>
</evidence>
<dbReference type="KEGG" id="drg:H9K76_04200"/>
<dbReference type="Proteomes" id="UP000515811">
    <property type="component" value="Chromosome"/>
</dbReference>
<dbReference type="PIRSF" id="PIRSF001434">
    <property type="entry name" value="CGS"/>
    <property type="match status" value="1"/>
</dbReference>
<dbReference type="NCBIfam" id="TIGR01326">
    <property type="entry name" value="OAH_OAS_sulfhy"/>
    <property type="match status" value="1"/>
</dbReference>
<dbReference type="GO" id="GO:0019346">
    <property type="term" value="P:transsulfuration"/>
    <property type="evidence" value="ECO:0007669"/>
    <property type="project" value="InterPro"/>
</dbReference>
<dbReference type="GO" id="GO:0005737">
    <property type="term" value="C:cytoplasm"/>
    <property type="evidence" value="ECO:0007669"/>
    <property type="project" value="TreeGrafter"/>
</dbReference>
<sequence>MSDSDTSSHPRPIAASAWRADTIVLHAGYNGHDHQRSAAVPIYQTTSFLFENAQQGADLFDLEEEGHIYARTGNPTQSVLEERVALLEGGTAALAVASGMAAIDMAFATLAQAGDHVVIASQLYGGTQNLIAHVLKARGISSTLLPRDQWSQLHQSFTAHTKAVFVESVANPSGDVADLELITRQAHAHGIAVIVDNTSATPLLVRPFDHGADIVVHSATKYIGGHGTAVGGLIVDGGRFDWAAQRERYPQFSTPEPAFHHFVITEKFPDFPFAARARTIALRNSGATLAAHTAFLLLQGLETLALRLDRVSSNTHELLDVLVQHPEVSSVSHVALTSHPDHASARRYLRGGHVPGLISFELQGGRDAARRFYDALRLFQRLVNIGDSKSLAAIPAETTHHLLSDEELRHAGISPGLVRLSVGIEHPEDLVADLRQALQHAAPAPHHPTERTTIITPALALEEQA</sequence>
<dbReference type="GO" id="GO:0004124">
    <property type="term" value="F:cysteine synthase activity"/>
    <property type="evidence" value="ECO:0007669"/>
    <property type="project" value="TreeGrafter"/>
</dbReference>
<dbReference type="RefSeq" id="WP_187598319.1">
    <property type="nucleotide sequence ID" value="NZ_CP060714.1"/>
</dbReference>
<evidence type="ECO:0000256" key="2">
    <source>
        <dbReference type="ARBA" id="ARBA00009077"/>
    </source>
</evidence>
<dbReference type="GO" id="GO:0006535">
    <property type="term" value="P:cysteine biosynthetic process from serine"/>
    <property type="evidence" value="ECO:0007669"/>
    <property type="project" value="TreeGrafter"/>
</dbReference>
<dbReference type="SUPFAM" id="SSF53383">
    <property type="entry name" value="PLP-dependent transferases"/>
    <property type="match status" value="1"/>
</dbReference>
<organism evidence="7 8">
    <name type="scientific">Diaphorobacter ruginosibacter</name>
    <dbReference type="NCBI Taxonomy" id="1715720"/>
    <lineage>
        <taxon>Bacteria</taxon>
        <taxon>Pseudomonadati</taxon>
        <taxon>Pseudomonadota</taxon>
        <taxon>Betaproteobacteria</taxon>
        <taxon>Burkholderiales</taxon>
        <taxon>Comamonadaceae</taxon>
        <taxon>Diaphorobacter</taxon>
    </lineage>
</organism>
<dbReference type="EMBL" id="CP060714">
    <property type="protein sequence ID" value="QNN58074.1"/>
    <property type="molecule type" value="Genomic_DNA"/>
</dbReference>
<dbReference type="InterPro" id="IPR006235">
    <property type="entry name" value="OAc-hSer/O-AcSer_sulfhydrylase"/>
</dbReference>
<proteinExistence type="inferred from homology"/>
<dbReference type="CDD" id="cd00614">
    <property type="entry name" value="CGS_like"/>
    <property type="match status" value="1"/>
</dbReference>
<dbReference type="GO" id="GO:0003961">
    <property type="term" value="F:O-acetylhomoserine aminocarboxypropyltransferase activity"/>
    <property type="evidence" value="ECO:0007669"/>
    <property type="project" value="TreeGrafter"/>
</dbReference>
<dbReference type="FunFam" id="3.40.640.10:FF:000035">
    <property type="entry name" value="O-succinylhomoserine sulfhydrylase"/>
    <property type="match status" value="1"/>
</dbReference>
<dbReference type="InterPro" id="IPR015424">
    <property type="entry name" value="PyrdxlP-dep_Trfase"/>
</dbReference>
<evidence type="ECO:0000313" key="8">
    <source>
        <dbReference type="Proteomes" id="UP000515811"/>
    </source>
</evidence>
<keyword evidence="4 5" id="KW-0663">Pyridoxal phosphate</keyword>
<evidence type="ECO:0000256" key="5">
    <source>
        <dbReference type="PIRSR" id="PIRSR001434-2"/>
    </source>
</evidence>
<dbReference type="Gene3D" id="3.40.640.10">
    <property type="entry name" value="Type I PLP-dependent aspartate aminotransferase-like (Major domain)"/>
    <property type="match status" value="1"/>
</dbReference>
<comment type="cofactor">
    <cofactor evidence="1 6">
        <name>pyridoxal 5'-phosphate</name>
        <dbReference type="ChEBI" id="CHEBI:597326"/>
    </cofactor>
</comment>
<dbReference type="GO" id="GO:0030170">
    <property type="term" value="F:pyridoxal phosphate binding"/>
    <property type="evidence" value="ECO:0007669"/>
    <property type="project" value="InterPro"/>
</dbReference>
<protein>
    <submittedName>
        <fullName evidence="7">O-acetylhomoserine aminocarboxypropyltransferase/cysteine synthase</fullName>
    </submittedName>
</protein>
<keyword evidence="3 7" id="KW-0808">Transferase</keyword>
<name>A0A7G9RR49_9BURK</name>
<feature type="modified residue" description="N6-(pyridoxal phosphate)lysine" evidence="5">
    <location>
        <position position="221"/>
    </location>
</feature>
<dbReference type="InterPro" id="IPR054542">
    <property type="entry name" value="Cys_met_metab_PP"/>
</dbReference>
<gene>
    <name evidence="7" type="ORF">H9K76_04200</name>
</gene>
<dbReference type="InterPro" id="IPR015421">
    <property type="entry name" value="PyrdxlP-dep_Trfase_major"/>
</dbReference>
<dbReference type="PANTHER" id="PTHR43797:SF2">
    <property type="entry name" value="HOMOCYSTEINE_CYSTEINE SYNTHASE"/>
    <property type="match status" value="1"/>
</dbReference>
<dbReference type="GO" id="GO:0071269">
    <property type="term" value="P:L-homocysteine biosynthetic process"/>
    <property type="evidence" value="ECO:0007669"/>
    <property type="project" value="TreeGrafter"/>
</dbReference>
<accession>A0A7G9RR49</accession>
<keyword evidence="8" id="KW-1185">Reference proteome</keyword>
<dbReference type="AlphaFoldDB" id="A0A7G9RR49"/>
<reference evidence="7 8" key="1">
    <citation type="submission" date="2020-08" db="EMBL/GenBank/DDBJ databases">
        <title>Genome sequence of Diaphorobacter ruginosibacter DSM 27467T.</title>
        <authorList>
            <person name="Hyun D.-W."/>
            <person name="Bae J.-W."/>
        </authorList>
    </citation>
    <scope>NUCLEOTIDE SEQUENCE [LARGE SCALE GENOMIC DNA]</scope>
    <source>
        <strain evidence="7 8">DSM 27467</strain>
    </source>
</reference>
<comment type="similarity">
    <text evidence="2 6">Belongs to the trans-sulfuration enzymes family.</text>
</comment>
<dbReference type="InterPro" id="IPR000277">
    <property type="entry name" value="Cys/Met-Metab_PyrdxlP-dep_enz"/>
</dbReference>
<dbReference type="PROSITE" id="PS00868">
    <property type="entry name" value="CYS_MET_METAB_PP"/>
    <property type="match status" value="1"/>
</dbReference>